<evidence type="ECO:0000256" key="4">
    <source>
        <dbReference type="ARBA" id="ARBA00022694"/>
    </source>
</evidence>
<gene>
    <name evidence="8" type="primary">tilS</name>
    <name evidence="10" type="ORF">SAMN02745190_01128</name>
</gene>
<dbReference type="PANTHER" id="PTHR43033:SF1">
    <property type="entry name" value="TRNA(ILE)-LYSIDINE SYNTHASE-RELATED"/>
    <property type="match status" value="1"/>
</dbReference>
<comment type="subcellular location">
    <subcellularLocation>
        <location evidence="1 8">Cytoplasm</location>
    </subcellularLocation>
</comment>
<keyword evidence="6 8" id="KW-0067">ATP-binding</keyword>
<dbReference type="SUPFAM" id="SSF56037">
    <property type="entry name" value="PheT/TilS domain"/>
    <property type="match status" value="1"/>
</dbReference>
<organism evidence="10 11">
    <name type="scientific">Schwartzia succinivorans DSM 10502</name>
    <dbReference type="NCBI Taxonomy" id="1123243"/>
    <lineage>
        <taxon>Bacteria</taxon>
        <taxon>Bacillati</taxon>
        <taxon>Bacillota</taxon>
        <taxon>Negativicutes</taxon>
        <taxon>Selenomonadales</taxon>
        <taxon>Selenomonadaceae</taxon>
        <taxon>Schwartzia</taxon>
    </lineage>
</organism>
<dbReference type="HAMAP" id="MF_01161">
    <property type="entry name" value="tRNA_Ile_lys_synt"/>
    <property type="match status" value="1"/>
</dbReference>
<keyword evidence="2 8" id="KW-0963">Cytoplasm</keyword>
<dbReference type="InterPro" id="IPR011063">
    <property type="entry name" value="TilS/TtcA_N"/>
</dbReference>
<dbReference type="CDD" id="cd01992">
    <property type="entry name" value="TilS_N"/>
    <property type="match status" value="1"/>
</dbReference>
<comment type="similarity">
    <text evidence="8">Belongs to the tRNA(Ile)-lysidine synthase family.</text>
</comment>
<dbReference type="NCBIfam" id="TIGR02432">
    <property type="entry name" value="lysidine_TilS_N"/>
    <property type="match status" value="1"/>
</dbReference>
<evidence type="ECO:0000256" key="7">
    <source>
        <dbReference type="ARBA" id="ARBA00048539"/>
    </source>
</evidence>
<keyword evidence="5 8" id="KW-0547">Nucleotide-binding</keyword>
<comment type="domain">
    <text evidence="8">The N-terminal region contains the highly conserved SGGXDS motif, predicted to be a P-loop motif involved in ATP binding.</text>
</comment>
<dbReference type="EMBL" id="FQUG01000004">
    <property type="protein sequence ID" value="SHE77127.1"/>
    <property type="molecule type" value="Genomic_DNA"/>
</dbReference>
<evidence type="ECO:0000256" key="5">
    <source>
        <dbReference type="ARBA" id="ARBA00022741"/>
    </source>
</evidence>
<name>A0A1M4W7F2_9FIRM</name>
<comment type="catalytic activity">
    <reaction evidence="7 8">
        <text>cytidine(34) in tRNA(Ile2) + L-lysine + ATP = lysidine(34) in tRNA(Ile2) + AMP + diphosphate + H(+)</text>
        <dbReference type="Rhea" id="RHEA:43744"/>
        <dbReference type="Rhea" id="RHEA-COMP:10625"/>
        <dbReference type="Rhea" id="RHEA-COMP:10670"/>
        <dbReference type="ChEBI" id="CHEBI:15378"/>
        <dbReference type="ChEBI" id="CHEBI:30616"/>
        <dbReference type="ChEBI" id="CHEBI:32551"/>
        <dbReference type="ChEBI" id="CHEBI:33019"/>
        <dbReference type="ChEBI" id="CHEBI:82748"/>
        <dbReference type="ChEBI" id="CHEBI:83665"/>
        <dbReference type="ChEBI" id="CHEBI:456215"/>
        <dbReference type="EC" id="6.3.4.19"/>
    </reaction>
</comment>
<keyword evidence="3 8" id="KW-0436">Ligase</keyword>
<evidence type="ECO:0000256" key="2">
    <source>
        <dbReference type="ARBA" id="ARBA00022490"/>
    </source>
</evidence>
<proteinExistence type="inferred from homology"/>
<dbReference type="GO" id="GO:0005737">
    <property type="term" value="C:cytoplasm"/>
    <property type="evidence" value="ECO:0007669"/>
    <property type="project" value="UniProtKB-SubCell"/>
</dbReference>
<evidence type="ECO:0000256" key="3">
    <source>
        <dbReference type="ARBA" id="ARBA00022598"/>
    </source>
</evidence>
<dbReference type="Pfam" id="PF01171">
    <property type="entry name" value="ATP_bind_3"/>
    <property type="match status" value="1"/>
</dbReference>
<accession>A0A1M4W7F2</accession>
<dbReference type="GO" id="GO:0032267">
    <property type="term" value="F:tRNA(Ile)-lysidine synthase activity"/>
    <property type="evidence" value="ECO:0007669"/>
    <property type="project" value="UniProtKB-EC"/>
</dbReference>
<dbReference type="EC" id="6.3.4.19" evidence="8"/>
<dbReference type="InterPro" id="IPR012796">
    <property type="entry name" value="Lysidine-tRNA-synth_C"/>
</dbReference>
<feature type="binding site" evidence="8">
    <location>
        <begin position="61"/>
        <end position="66"/>
    </location>
    <ligand>
        <name>ATP</name>
        <dbReference type="ChEBI" id="CHEBI:30616"/>
    </ligand>
</feature>
<dbReference type="STRING" id="1123243.SAMN02745190_01128"/>
<evidence type="ECO:0000259" key="9">
    <source>
        <dbReference type="SMART" id="SM00977"/>
    </source>
</evidence>
<dbReference type="SUPFAM" id="SSF52402">
    <property type="entry name" value="Adenine nucleotide alpha hydrolases-like"/>
    <property type="match status" value="1"/>
</dbReference>
<evidence type="ECO:0000256" key="8">
    <source>
        <dbReference type="HAMAP-Rule" id="MF_01161"/>
    </source>
</evidence>
<evidence type="ECO:0000256" key="1">
    <source>
        <dbReference type="ARBA" id="ARBA00004496"/>
    </source>
</evidence>
<dbReference type="InterPro" id="IPR012094">
    <property type="entry name" value="tRNA_Ile_lys_synt"/>
</dbReference>
<evidence type="ECO:0000256" key="6">
    <source>
        <dbReference type="ARBA" id="ARBA00022840"/>
    </source>
</evidence>
<evidence type="ECO:0000313" key="11">
    <source>
        <dbReference type="Proteomes" id="UP000184404"/>
    </source>
</evidence>
<dbReference type="GO" id="GO:0005524">
    <property type="term" value="F:ATP binding"/>
    <property type="evidence" value="ECO:0007669"/>
    <property type="project" value="UniProtKB-UniRule"/>
</dbReference>
<dbReference type="InterPro" id="IPR012795">
    <property type="entry name" value="tRNA_Ile_lys_synt_N"/>
</dbReference>
<sequence>MEDVALAVRVKPLRKGEIKHSAKGAFSDYGDSMEDLESLVERYAKKWKLWEKNAQILVACSGGPDSIALLSILDAVSRKGESCIKVAAAHFNHEIRGRESDADEEYVMTFCREHDIPCYTGRGNVPAYAKEHRISIETAAREMRYAFLYATAGNIGASCIAVAHQADDQAETVLMRVLRGTGIDGLAAIRPKNGRLIRPILFASRRAIEDYCEQKGIVPCQDLTNNEETATRNRLRLSLIPQLKKEYNPSLGEALCRLASIAAEQTDYIAEQARAAWNRVVCGSGDDKIVISREEFLALHNTMQMAVLREAVDRLGGQMNFSYVQYEAIQELFLPEHKGKALHLPGGLFASSSYEKITLSKGEEQPTLWIERPLEPSGITRIDELGLSIVCEPAKPNEEVKGRMEILVDAGGFLNPRVRPRKNGDRFAVGSGSQTVKKLLIDRKIPKEKRTEIPIIESEGTILWIAGIRQADTARPINGKAALRLKLIYDKLPEWLMD</sequence>
<feature type="domain" description="Lysidine-tRNA(Ile) synthetase C-terminal" evidence="9">
    <location>
        <begin position="416"/>
        <end position="487"/>
    </location>
</feature>
<comment type="function">
    <text evidence="8">Ligates lysine onto the cytidine present at position 34 of the AUA codon-specific tRNA(Ile) that contains the anticodon CAU, in an ATP-dependent manner. Cytidine is converted to lysidine, thus changing the amino acid specificity of the tRNA from methionine to isoleucine.</text>
</comment>
<dbReference type="InterPro" id="IPR014729">
    <property type="entry name" value="Rossmann-like_a/b/a_fold"/>
</dbReference>
<reference evidence="10 11" key="1">
    <citation type="submission" date="2016-11" db="EMBL/GenBank/DDBJ databases">
        <authorList>
            <person name="Jaros S."/>
            <person name="Januszkiewicz K."/>
            <person name="Wedrychowicz H."/>
        </authorList>
    </citation>
    <scope>NUCLEOTIDE SEQUENCE [LARGE SCALE GENOMIC DNA]</scope>
    <source>
        <strain evidence="10 11">DSM 10502</strain>
    </source>
</reference>
<dbReference type="SUPFAM" id="SSF82829">
    <property type="entry name" value="MesJ substrate recognition domain-like"/>
    <property type="match status" value="1"/>
</dbReference>
<dbReference type="GO" id="GO:0006400">
    <property type="term" value="P:tRNA modification"/>
    <property type="evidence" value="ECO:0007669"/>
    <property type="project" value="UniProtKB-UniRule"/>
</dbReference>
<dbReference type="NCBIfam" id="TIGR02433">
    <property type="entry name" value="lysidine_TilS_C"/>
    <property type="match status" value="1"/>
</dbReference>
<keyword evidence="11" id="KW-1185">Reference proteome</keyword>
<protein>
    <recommendedName>
        <fullName evidence="8">tRNA(Ile)-lysidine synthase</fullName>
        <ecNumber evidence="8">6.3.4.19</ecNumber>
    </recommendedName>
    <alternativeName>
        <fullName evidence="8">tRNA(Ile)-2-lysyl-cytidine synthase</fullName>
    </alternativeName>
    <alternativeName>
        <fullName evidence="8">tRNA(Ile)-lysidine synthetase</fullName>
    </alternativeName>
</protein>
<evidence type="ECO:0000313" key="10">
    <source>
        <dbReference type="EMBL" id="SHE77127.1"/>
    </source>
</evidence>
<dbReference type="Proteomes" id="UP000184404">
    <property type="component" value="Unassembled WGS sequence"/>
</dbReference>
<dbReference type="AlphaFoldDB" id="A0A1M4W7F2"/>
<dbReference type="SMART" id="SM00977">
    <property type="entry name" value="TilS_C"/>
    <property type="match status" value="1"/>
</dbReference>
<dbReference type="Pfam" id="PF11734">
    <property type="entry name" value="TilS_C"/>
    <property type="match status" value="1"/>
</dbReference>
<dbReference type="Gene3D" id="1.20.59.20">
    <property type="match status" value="1"/>
</dbReference>
<dbReference type="Gene3D" id="3.40.50.620">
    <property type="entry name" value="HUPs"/>
    <property type="match status" value="1"/>
</dbReference>
<keyword evidence="4 8" id="KW-0819">tRNA processing</keyword>
<dbReference type="PANTHER" id="PTHR43033">
    <property type="entry name" value="TRNA(ILE)-LYSIDINE SYNTHASE-RELATED"/>
    <property type="match status" value="1"/>
</dbReference>